<proteinExistence type="predicted"/>
<reference evidence="3 4" key="1">
    <citation type="journal article" date="2021" name="Nat. Plants">
        <title>The Taxus genome provides insights into paclitaxel biosynthesis.</title>
        <authorList>
            <person name="Xiong X."/>
            <person name="Gou J."/>
            <person name="Liao Q."/>
            <person name="Li Y."/>
            <person name="Zhou Q."/>
            <person name="Bi G."/>
            <person name="Li C."/>
            <person name="Du R."/>
            <person name="Wang X."/>
            <person name="Sun T."/>
            <person name="Guo L."/>
            <person name="Liang H."/>
            <person name="Lu P."/>
            <person name="Wu Y."/>
            <person name="Zhang Z."/>
            <person name="Ro D.K."/>
            <person name="Shang Y."/>
            <person name="Huang S."/>
            <person name="Yan J."/>
        </authorList>
    </citation>
    <scope>NUCLEOTIDE SEQUENCE [LARGE SCALE GENOMIC DNA]</scope>
    <source>
        <strain evidence="3">Ta-2019</strain>
    </source>
</reference>
<dbReference type="InterPro" id="IPR027417">
    <property type="entry name" value="P-loop_NTPase"/>
</dbReference>
<keyword evidence="4" id="KW-1185">Reference proteome</keyword>
<dbReference type="GO" id="GO:0005525">
    <property type="term" value="F:GTP binding"/>
    <property type="evidence" value="ECO:0007669"/>
    <property type="project" value="InterPro"/>
</dbReference>
<protein>
    <recommendedName>
        <fullName evidence="2">VLIG-type G domain-containing protein</fullName>
    </recommendedName>
</protein>
<dbReference type="OMA" id="VFYWHEG"/>
<evidence type="ECO:0000313" key="4">
    <source>
        <dbReference type="Proteomes" id="UP000824469"/>
    </source>
</evidence>
<comment type="caution">
    <text evidence="3">The sequence shown here is derived from an EMBL/GenBank/DDBJ whole genome shotgun (WGS) entry which is preliminary data.</text>
</comment>
<feature type="domain" description="VLIG-type G" evidence="2">
    <location>
        <begin position="1330"/>
        <end position="1426"/>
    </location>
</feature>
<gene>
    <name evidence="3" type="ORF">KI387_033369</name>
</gene>
<sequence>MDTTVEIGNAMEEKPLPLLGVEEEGFPVLETTMSSGNAEEEGGGEGESFPVPESALFNRDRDVEGFLVSESTLFRGEGEREGEGEGEGEGFSVSESVDIMPVQFENEGVNPSILMEVLSPTLFRVMRIVSDKQDYSFVEKVQLPDHEVLSLCNKLVPSSASALLGNPPRVRINFNELNRRSLPAVGFYGDKETMIRIFRKESLVDESVLAKMEDRLFEAGFYVSLPENGATVVVFYWHEGEHFKAASRKDVSCNFIRYLVELCGSVYICVEGNYPFETLAASATNASSKTKRTRRIQVKSVKNSENDLELLPGSNLRIDGGASKKKFSLAASTSSASVTNYNTRLVFCEGYHHCCFLTLEDRAPRTSSRTENVPIKASELGNMLRRWSMESNIDYSRLSNQHFINLLQYCEPREYQDYCNLKDSFTESAIKVSQAEEFERCFLKVLPEFCTHVLLFVGRGTSEAKDKDMDIDTDRFDQLHRELSSMLTEEDGDQRVLLSGADIRLICSDGEITFTLENQGQGKKTLPFIRYDQEVNAKCASQCSCPDNIDARAKILRPIEETKDFPLSGEKIKIVLFPKAKSGPKAKLGDRGKVELDGPVHVVNNTASLSAIHSWVEAMVPFELKTLERNIAFTAFLFSQDEHMALTFMENHLKTHNIQSLSPEIRFQFEKFQNAQTTSQSTINREALLSHETLKTVCCQVYKDQEHKFLQNIKELSSLVLGRQSSKDKEQKSIVDTLKNKVIPGKKEIEREKLFKQGEDRLVQKRERRLKQAEDRFIQELKKKMASKDKTDTLVTRYVEEVVVQDQTTQRNRRGYTDWNNRWANNDWYPWSYTGPVVLKLKVSIVEEHQFAAVWKACELTPMRKDINELNNNSGRPILPTCGDSVDLIAINPEHERLLKVVVLKSGELMIFIHNFEDSCLHLYRCPKLGFNIKHPIHTFRRGFDLLAVDESTRSLALYEKEKNKIAIYKFDESFRKVYWTGVEVNLESYKGSKIITWMHLISGKMELLLVDDTYRVRVAEIREKPMMKAKHISLPFQQPPLKACVSVDGFFFIVFRQFQCSGEDVDVDVVQRRHASPDIVLEIYVLGDIMNHLKTIHLDAQASRISDLEKIEAKITSFGSQSQLLLYNPVDAPGYISSNVLKTSLAKEVVQLQQLSQSKAPELGREETEIAASCPYLGYIYHIFDKFATAPALFPDYKKCITFKVVLESTKSDSCIGGACIKYLEALIRQLKAGKDKDFSNMKIQFQVDNVENYLNSVAAEEQTHVKMGMWVRKLVCLVPIQIARAENNAMVALKDGLQIPHYISYVDSVSLANSIRFGFYDAVLSSWKGKIKVISSMGKQSSGKSYLLNHLSGSLLDVAGGRCTDGVWMTITTGEDGDGQGDNRYLYVLLDFEGLGSFERSEQEDMLLSVLNAAVSNLTIFNKK</sequence>
<evidence type="ECO:0000313" key="3">
    <source>
        <dbReference type="EMBL" id="KAH9289252.1"/>
    </source>
</evidence>
<dbReference type="PROSITE" id="PS51717">
    <property type="entry name" value="G_VLIG"/>
    <property type="match status" value="1"/>
</dbReference>
<organism evidence="3 4">
    <name type="scientific">Taxus chinensis</name>
    <name type="common">Chinese yew</name>
    <name type="synonym">Taxus wallichiana var. chinensis</name>
    <dbReference type="NCBI Taxonomy" id="29808"/>
    <lineage>
        <taxon>Eukaryota</taxon>
        <taxon>Viridiplantae</taxon>
        <taxon>Streptophyta</taxon>
        <taxon>Embryophyta</taxon>
        <taxon>Tracheophyta</taxon>
        <taxon>Spermatophyta</taxon>
        <taxon>Pinopsida</taxon>
        <taxon>Pinidae</taxon>
        <taxon>Conifers II</taxon>
        <taxon>Cupressales</taxon>
        <taxon>Taxaceae</taxon>
        <taxon>Taxus</taxon>
    </lineage>
</organism>
<dbReference type="PANTHER" id="PTHR22796">
    <property type="entry name" value="URG4-RELATED"/>
    <property type="match status" value="1"/>
</dbReference>
<accession>A0AA38C3J4</accession>
<dbReference type="Gene3D" id="3.40.50.300">
    <property type="entry name" value="P-loop containing nucleotide triphosphate hydrolases"/>
    <property type="match status" value="1"/>
</dbReference>
<feature type="region of interest" description="Disordered" evidence="1">
    <location>
        <begin position="70"/>
        <end position="92"/>
    </location>
</feature>
<evidence type="ECO:0000256" key="1">
    <source>
        <dbReference type="SAM" id="MobiDB-lite"/>
    </source>
</evidence>
<dbReference type="EMBL" id="JAHRHJ020003813">
    <property type="protein sequence ID" value="KAH9289252.1"/>
    <property type="molecule type" value="Genomic_DNA"/>
</dbReference>
<dbReference type="PANTHER" id="PTHR22796:SF1">
    <property type="entry name" value="VWFA DOMAIN-CONTAINING PROTEIN"/>
    <property type="match status" value="1"/>
</dbReference>
<dbReference type="SUPFAM" id="SSF52540">
    <property type="entry name" value="P-loop containing nucleoside triphosphate hydrolases"/>
    <property type="match status" value="1"/>
</dbReference>
<feature type="non-terminal residue" evidence="3">
    <location>
        <position position="1426"/>
    </location>
</feature>
<name>A0AA38C3J4_TAXCH</name>
<evidence type="ECO:0000259" key="2">
    <source>
        <dbReference type="PROSITE" id="PS51717"/>
    </source>
</evidence>
<dbReference type="InterPro" id="IPR030383">
    <property type="entry name" value="G_VLIG_dom"/>
</dbReference>
<dbReference type="Proteomes" id="UP000824469">
    <property type="component" value="Unassembled WGS sequence"/>
</dbReference>